<sequence length="119" mass="13384">MEGAPELLSSTSETTGKEEQTMNDLRSDILALGFTHFYQKFEPSRIFCIYEFDSSALLPGSPSHTLTLQTFHLSTEKSVELFGVDVQDVDATMKDDVEFQTLRNKDALPPAWIGKLHRS</sequence>
<feature type="region of interest" description="Disordered" evidence="1">
    <location>
        <begin position="1"/>
        <end position="22"/>
    </location>
</feature>
<comment type="caution">
    <text evidence="2">The sequence shown here is derived from an EMBL/GenBank/DDBJ whole genome shotgun (WGS) entry which is preliminary data.</text>
</comment>
<evidence type="ECO:0000313" key="3">
    <source>
        <dbReference type="Proteomes" id="UP001605036"/>
    </source>
</evidence>
<dbReference type="EMBL" id="JBHFFA010000001">
    <property type="protein sequence ID" value="KAL2652536.1"/>
    <property type="molecule type" value="Genomic_DNA"/>
</dbReference>
<evidence type="ECO:0000256" key="1">
    <source>
        <dbReference type="SAM" id="MobiDB-lite"/>
    </source>
</evidence>
<protein>
    <submittedName>
        <fullName evidence="2">Uncharacterized protein</fullName>
    </submittedName>
</protein>
<dbReference type="Proteomes" id="UP001605036">
    <property type="component" value="Unassembled WGS sequence"/>
</dbReference>
<organism evidence="2 3">
    <name type="scientific">Riccia fluitans</name>
    <dbReference type="NCBI Taxonomy" id="41844"/>
    <lineage>
        <taxon>Eukaryota</taxon>
        <taxon>Viridiplantae</taxon>
        <taxon>Streptophyta</taxon>
        <taxon>Embryophyta</taxon>
        <taxon>Marchantiophyta</taxon>
        <taxon>Marchantiopsida</taxon>
        <taxon>Marchantiidae</taxon>
        <taxon>Marchantiales</taxon>
        <taxon>Ricciaceae</taxon>
        <taxon>Riccia</taxon>
    </lineage>
</organism>
<accession>A0ABD1ZP90</accession>
<proteinExistence type="predicted"/>
<name>A0ABD1ZP90_9MARC</name>
<dbReference type="AlphaFoldDB" id="A0ABD1ZP90"/>
<evidence type="ECO:0000313" key="2">
    <source>
        <dbReference type="EMBL" id="KAL2652536.1"/>
    </source>
</evidence>
<gene>
    <name evidence="2" type="ORF">R1flu_020664</name>
</gene>
<reference evidence="2 3" key="1">
    <citation type="submission" date="2024-09" db="EMBL/GenBank/DDBJ databases">
        <title>Chromosome-scale assembly of Riccia fluitans.</title>
        <authorList>
            <person name="Paukszto L."/>
            <person name="Sawicki J."/>
            <person name="Karawczyk K."/>
            <person name="Piernik-Szablinska J."/>
            <person name="Szczecinska M."/>
            <person name="Mazdziarz M."/>
        </authorList>
    </citation>
    <scope>NUCLEOTIDE SEQUENCE [LARGE SCALE GENOMIC DNA]</scope>
    <source>
        <strain evidence="2">Rf_01</strain>
        <tissue evidence="2">Aerial parts of the thallus</tissue>
    </source>
</reference>
<keyword evidence="3" id="KW-1185">Reference proteome</keyword>